<sequence>MFKKPKAWRVLLCNKVRHRHNGALMSCFEIWHKAWRNGTLLPKMARKRNIRARVPAKESLNAGVCEEFRISKPARASETKFIDFYRLNPSFEHRLCLCHWHLLSFLPRGILLPWVNGHHTSSQTHLVSYESAADPPPSFRCLSPFMRGQKRRTSVSDASADYLSEEESKNESQTHVDAQPDTELDVSRSRTTQVTLKDTTLDMWERFESSDI</sequence>
<dbReference type="Proteomes" id="UP000006643">
    <property type="component" value="Unassembled WGS sequence"/>
</dbReference>
<dbReference type="eggNOG" id="ENOG502RH3N">
    <property type="taxonomic scope" value="Eukaryota"/>
</dbReference>
<organism evidence="2 3">
    <name type="scientific">Phytophthora infestans (strain T30-4)</name>
    <name type="common">Potato late blight agent</name>
    <dbReference type="NCBI Taxonomy" id="403677"/>
    <lineage>
        <taxon>Eukaryota</taxon>
        <taxon>Sar</taxon>
        <taxon>Stramenopiles</taxon>
        <taxon>Oomycota</taxon>
        <taxon>Peronosporomycetes</taxon>
        <taxon>Peronosporales</taxon>
        <taxon>Peronosporaceae</taxon>
        <taxon>Phytophthora</taxon>
    </lineage>
</organism>
<dbReference type="RefSeq" id="XP_002997503.1">
    <property type="nucleotide sequence ID" value="XM_002997457.1"/>
</dbReference>
<evidence type="ECO:0000313" key="2">
    <source>
        <dbReference type="EMBL" id="EEY68697.1"/>
    </source>
</evidence>
<proteinExistence type="predicted"/>
<gene>
    <name evidence="2" type="ORF">PITG_19013</name>
</gene>
<dbReference type="OrthoDB" id="125189at2759"/>
<keyword evidence="3" id="KW-1185">Reference proteome</keyword>
<dbReference type="VEuPathDB" id="FungiDB:PITG_19013"/>
<accession>D0NYR8</accession>
<reference evidence="3" key="1">
    <citation type="journal article" date="2009" name="Nature">
        <title>Genome sequence and analysis of the Irish potato famine pathogen Phytophthora infestans.</title>
        <authorList>
            <consortium name="The Broad Institute Genome Sequencing Platform"/>
            <person name="Haas B.J."/>
            <person name="Kamoun S."/>
            <person name="Zody M.C."/>
            <person name="Jiang R.H."/>
            <person name="Handsaker R.E."/>
            <person name="Cano L.M."/>
            <person name="Grabherr M."/>
            <person name="Kodira C.D."/>
            <person name="Raffaele S."/>
            <person name="Torto-Alalibo T."/>
            <person name="Bozkurt T.O."/>
            <person name="Ah-Fong A.M."/>
            <person name="Alvarado L."/>
            <person name="Anderson V.L."/>
            <person name="Armstrong M.R."/>
            <person name="Avrova A."/>
            <person name="Baxter L."/>
            <person name="Beynon J."/>
            <person name="Boevink P.C."/>
            <person name="Bollmann S.R."/>
            <person name="Bos J.I."/>
            <person name="Bulone V."/>
            <person name="Cai G."/>
            <person name="Cakir C."/>
            <person name="Carrington J.C."/>
            <person name="Chawner M."/>
            <person name="Conti L."/>
            <person name="Costanzo S."/>
            <person name="Ewan R."/>
            <person name="Fahlgren N."/>
            <person name="Fischbach M.A."/>
            <person name="Fugelstad J."/>
            <person name="Gilroy E.M."/>
            <person name="Gnerre S."/>
            <person name="Green P.J."/>
            <person name="Grenville-Briggs L.J."/>
            <person name="Griffith J."/>
            <person name="Grunwald N.J."/>
            <person name="Horn K."/>
            <person name="Horner N.R."/>
            <person name="Hu C.H."/>
            <person name="Huitema E."/>
            <person name="Jeong D.H."/>
            <person name="Jones A.M."/>
            <person name="Jones J.D."/>
            <person name="Jones R.W."/>
            <person name="Karlsson E.K."/>
            <person name="Kunjeti S.G."/>
            <person name="Lamour K."/>
            <person name="Liu Z."/>
            <person name="Ma L."/>
            <person name="Maclean D."/>
            <person name="Chibucos M.C."/>
            <person name="McDonald H."/>
            <person name="McWalters J."/>
            <person name="Meijer H.J."/>
            <person name="Morgan W."/>
            <person name="Morris P.F."/>
            <person name="Munro C.A."/>
            <person name="O'Neill K."/>
            <person name="Ospina-Giraldo M."/>
            <person name="Pinzon A."/>
            <person name="Pritchard L."/>
            <person name="Ramsahoye B."/>
            <person name="Ren Q."/>
            <person name="Restrepo S."/>
            <person name="Roy S."/>
            <person name="Sadanandom A."/>
            <person name="Savidor A."/>
            <person name="Schornack S."/>
            <person name="Schwartz D.C."/>
            <person name="Schumann U.D."/>
            <person name="Schwessinger B."/>
            <person name="Seyer L."/>
            <person name="Sharpe T."/>
            <person name="Silvar C."/>
            <person name="Song J."/>
            <person name="Studholme D.J."/>
            <person name="Sykes S."/>
            <person name="Thines M."/>
            <person name="van de Vondervoort P.J."/>
            <person name="Phuntumart V."/>
            <person name="Wawra S."/>
            <person name="Weide R."/>
            <person name="Win J."/>
            <person name="Young C."/>
            <person name="Zhou S."/>
            <person name="Fry W."/>
            <person name="Meyers B.C."/>
            <person name="van West P."/>
            <person name="Ristaino J."/>
            <person name="Govers F."/>
            <person name="Birch P.R."/>
            <person name="Whisson S.C."/>
            <person name="Judelson H.S."/>
            <person name="Nusbaum C."/>
        </authorList>
    </citation>
    <scope>NUCLEOTIDE SEQUENCE [LARGE SCALE GENOMIC DNA]</scope>
    <source>
        <strain evidence="3">T30-4</strain>
    </source>
</reference>
<dbReference type="EMBL" id="DS028191">
    <property type="protein sequence ID" value="EEY68697.1"/>
    <property type="molecule type" value="Genomic_DNA"/>
</dbReference>
<dbReference type="AlphaFoldDB" id="D0NYR8"/>
<dbReference type="GeneID" id="9477567"/>
<dbReference type="HOGENOM" id="CLU_1302545_0_0_1"/>
<feature type="region of interest" description="Disordered" evidence="1">
    <location>
        <begin position="150"/>
        <end position="192"/>
    </location>
</feature>
<evidence type="ECO:0000313" key="3">
    <source>
        <dbReference type="Proteomes" id="UP000006643"/>
    </source>
</evidence>
<name>D0NYR8_PHYIT</name>
<dbReference type="InParanoid" id="D0NYR8"/>
<protein>
    <submittedName>
        <fullName evidence="2">Uncharacterized protein</fullName>
    </submittedName>
</protein>
<dbReference type="KEGG" id="pif:PITG_19013"/>
<evidence type="ECO:0000256" key="1">
    <source>
        <dbReference type="SAM" id="MobiDB-lite"/>
    </source>
</evidence>